<dbReference type="Proteomes" id="UP000885753">
    <property type="component" value="Unassembled WGS sequence"/>
</dbReference>
<reference evidence="1" key="1">
    <citation type="journal article" date="2020" name="mSystems">
        <title>Genome- and Community-Level Interaction Insights into Carbon Utilization and Element Cycling Functions of Hydrothermarchaeota in Hydrothermal Sediment.</title>
        <authorList>
            <person name="Zhou Z."/>
            <person name="Liu Y."/>
            <person name="Xu W."/>
            <person name="Pan J."/>
            <person name="Luo Z.H."/>
            <person name="Li M."/>
        </authorList>
    </citation>
    <scope>NUCLEOTIDE SEQUENCE [LARGE SCALE GENOMIC DNA]</scope>
    <source>
        <strain evidence="1">SpSt-1235</strain>
    </source>
</reference>
<accession>A0A7C2M6A7</accession>
<dbReference type="EMBL" id="DSEE01000410">
    <property type="protein sequence ID" value="HER40678.1"/>
    <property type="molecule type" value="Genomic_DNA"/>
</dbReference>
<gene>
    <name evidence="1" type="ORF">ENO10_05610</name>
</gene>
<protein>
    <submittedName>
        <fullName evidence="1">RNA polymerase subunit sigma-70</fullName>
    </submittedName>
</protein>
<feature type="non-terminal residue" evidence="1">
    <location>
        <position position="40"/>
    </location>
</feature>
<proteinExistence type="predicted"/>
<comment type="caution">
    <text evidence="1">The sequence shown here is derived from an EMBL/GenBank/DDBJ whole genome shotgun (WGS) entry which is preliminary data.</text>
</comment>
<sequence>MAKIQLDPDKWVDRYADYLFNYTIVRVNDREVANDIVAET</sequence>
<organism evidence="1">
    <name type="scientific">Salinimicrobium catena</name>
    <dbReference type="NCBI Taxonomy" id="390640"/>
    <lineage>
        <taxon>Bacteria</taxon>
        <taxon>Pseudomonadati</taxon>
        <taxon>Bacteroidota</taxon>
        <taxon>Flavobacteriia</taxon>
        <taxon>Flavobacteriales</taxon>
        <taxon>Flavobacteriaceae</taxon>
        <taxon>Salinimicrobium</taxon>
    </lineage>
</organism>
<dbReference type="AlphaFoldDB" id="A0A7C2M6A7"/>
<evidence type="ECO:0000313" key="1">
    <source>
        <dbReference type="EMBL" id="HER40678.1"/>
    </source>
</evidence>
<name>A0A7C2M6A7_9FLAO</name>